<dbReference type="InterPro" id="IPR017938">
    <property type="entry name" value="Riboflavin_synthase-like_b-brl"/>
</dbReference>
<dbReference type="InterPro" id="IPR036010">
    <property type="entry name" value="2Fe-2S_ferredoxin-like_sf"/>
</dbReference>
<dbReference type="PANTHER" id="PTHR47354">
    <property type="entry name" value="NADH OXIDOREDUCTASE HCR"/>
    <property type="match status" value="1"/>
</dbReference>
<dbReference type="RefSeq" id="WP_017366177.1">
    <property type="nucleotide sequence ID" value="NZ_OX458332.1"/>
</dbReference>
<dbReference type="InterPro" id="IPR012675">
    <property type="entry name" value="Beta-grasp_dom_sf"/>
</dbReference>
<reference evidence="4" key="1">
    <citation type="submission" date="2023-03" db="EMBL/GenBank/DDBJ databases">
        <authorList>
            <person name="Pearce D."/>
        </authorList>
    </citation>
    <scope>NUCLEOTIDE SEQUENCE</scope>
    <source>
        <strain evidence="4">Mc</strain>
    </source>
</reference>
<dbReference type="PROSITE" id="PS51085">
    <property type="entry name" value="2FE2S_FER_2"/>
    <property type="match status" value="1"/>
</dbReference>
<dbReference type="PRINTS" id="PR00410">
    <property type="entry name" value="PHEHYDRXLASE"/>
</dbReference>
<proteinExistence type="predicted"/>
<dbReference type="SUPFAM" id="SSF63380">
    <property type="entry name" value="Riboflavin synthase domain-like"/>
    <property type="match status" value="1"/>
</dbReference>
<dbReference type="InterPro" id="IPR001709">
    <property type="entry name" value="Flavoprot_Pyr_Nucl_cyt_Rdtase"/>
</dbReference>
<organism evidence="4 5">
    <name type="scientific">Methylococcus capsulatus</name>
    <dbReference type="NCBI Taxonomy" id="414"/>
    <lineage>
        <taxon>Bacteria</taxon>
        <taxon>Pseudomonadati</taxon>
        <taxon>Pseudomonadota</taxon>
        <taxon>Gammaproteobacteria</taxon>
        <taxon>Methylococcales</taxon>
        <taxon>Methylococcaceae</taxon>
        <taxon>Methylococcus</taxon>
    </lineage>
</organism>
<dbReference type="EMBL" id="OX458332">
    <property type="protein sequence ID" value="CAI8827962.1"/>
    <property type="molecule type" value="Genomic_DNA"/>
</dbReference>
<dbReference type="InterPro" id="IPR050415">
    <property type="entry name" value="MRET"/>
</dbReference>
<sequence length="324" mass="35643">MTSITYGGNTYPLDKDQSVLDCLVGHGAPVPFSCRSGVCQTCLMRAVRGVPPEDSQRGLKDSLKLQNYFLACVCHPTNDLEAALPQDVVKSLPATVTALEPLNSEIMHVSLECHAPLEYRAGQFINLFREPTLGRSYSLASVPQHDEHLHLHVRRLPQGKVSGWIHEHLRIGQTVEIRGPSGDCFYVPGRPEQELVLIGTGSGLAPLYGILRDALQRGHSGPIRLFHGSRNRAGLYLTDRLRELAREYPNFDYVPCVSGEEPAPGLAAGRAHEIAFMEIPDFKDKRLFLCGHPEMVSAAKRRAFLAGAAMKDIYADPFNVNAAP</sequence>
<feature type="domain" description="2Fe-2S ferredoxin-type" evidence="2">
    <location>
        <begin position="1"/>
        <end position="88"/>
    </location>
</feature>
<evidence type="ECO:0000313" key="5">
    <source>
        <dbReference type="Proteomes" id="UP001158598"/>
    </source>
</evidence>
<dbReference type="CDD" id="cd06194">
    <property type="entry name" value="FNR_N-term_Iron_sulfur_binding"/>
    <property type="match status" value="1"/>
</dbReference>
<dbReference type="PRINTS" id="PR00371">
    <property type="entry name" value="FPNCR"/>
</dbReference>
<name>A0AA35UQX7_METCP</name>
<dbReference type="Gene3D" id="3.10.20.30">
    <property type="match status" value="1"/>
</dbReference>
<dbReference type="Pfam" id="PF00970">
    <property type="entry name" value="FAD_binding_6"/>
    <property type="match status" value="1"/>
</dbReference>
<dbReference type="CDD" id="cd00207">
    <property type="entry name" value="fer2"/>
    <property type="match status" value="1"/>
</dbReference>
<dbReference type="GO" id="GO:0051536">
    <property type="term" value="F:iron-sulfur cluster binding"/>
    <property type="evidence" value="ECO:0007669"/>
    <property type="project" value="InterPro"/>
</dbReference>
<comment type="cofactor">
    <cofactor evidence="1">
        <name>[2Fe-2S] cluster</name>
        <dbReference type="ChEBI" id="CHEBI:190135"/>
    </cofactor>
</comment>
<gene>
    <name evidence="4" type="ORF">MCNOR_2073</name>
</gene>
<evidence type="ECO:0000256" key="1">
    <source>
        <dbReference type="ARBA" id="ARBA00034078"/>
    </source>
</evidence>
<dbReference type="Gene3D" id="3.40.50.80">
    <property type="entry name" value="Nucleotide-binding domain of ferredoxin-NADP reductase (FNR) module"/>
    <property type="match status" value="1"/>
</dbReference>
<dbReference type="SUPFAM" id="SSF52343">
    <property type="entry name" value="Ferredoxin reductase-like, C-terminal NADP-linked domain"/>
    <property type="match status" value="1"/>
</dbReference>
<protein>
    <submittedName>
        <fullName evidence="4">Oxygenase</fullName>
    </submittedName>
</protein>
<dbReference type="PANTHER" id="PTHR47354:SF5">
    <property type="entry name" value="PROTEIN RFBI"/>
    <property type="match status" value="1"/>
</dbReference>
<dbReference type="PROSITE" id="PS51384">
    <property type="entry name" value="FAD_FR"/>
    <property type="match status" value="1"/>
</dbReference>
<evidence type="ECO:0000259" key="3">
    <source>
        <dbReference type="PROSITE" id="PS51384"/>
    </source>
</evidence>
<dbReference type="InterPro" id="IPR001041">
    <property type="entry name" value="2Fe-2S_ferredoxin-type"/>
</dbReference>
<dbReference type="InterPro" id="IPR017927">
    <property type="entry name" value="FAD-bd_FR_type"/>
</dbReference>
<dbReference type="Gene3D" id="2.40.30.10">
    <property type="entry name" value="Translation factors"/>
    <property type="match status" value="1"/>
</dbReference>
<dbReference type="Proteomes" id="UP001158598">
    <property type="component" value="Chromosome"/>
</dbReference>
<dbReference type="SUPFAM" id="SSF54292">
    <property type="entry name" value="2Fe-2S ferredoxin-like"/>
    <property type="match status" value="1"/>
</dbReference>
<dbReference type="InterPro" id="IPR039261">
    <property type="entry name" value="FNR_nucleotide-bd"/>
</dbReference>
<feature type="domain" description="FAD-binding FR-type" evidence="3">
    <location>
        <begin position="89"/>
        <end position="187"/>
    </location>
</feature>
<evidence type="ECO:0000259" key="2">
    <source>
        <dbReference type="PROSITE" id="PS51085"/>
    </source>
</evidence>
<evidence type="ECO:0000313" key="4">
    <source>
        <dbReference type="EMBL" id="CAI8827962.1"/>
    </source>
</evidence>
<dbReference type="InterPro" id="IPR008333">
    <property type="entry name" value="Cbr1-like_FAD-bd_dom"/>
</dbReference>
<dbReference type="GO" id="GO:0016491">
    <property type="term" value="F:oxidoreductase activity"/>
    <property type="evidence" value="ECO:0007669"/>
    <property type="project" value="InterPro"/>
</dbReference>
<dbReference type="AlphaFoldDB" id="A0AA35UQX7"/>
<dbReference type="Pfam" id="PF00111">
    <property type="entry name" value="Fer2"/>
    <property type="match status" value="1"/>
</dbReference>
<accession>A0AA35UQX7</accession>
<dbReference type="InterPro" id="IPR001433">
    <property type="entry name" value="OxRdtase_FAD/NAD-bd"/>
</dbReference>
<dbReference type="Pfam" id="PF00175">
    <property type="entry name" value="NAD_binding_1"/>
    <property type="match status" value="1"/>
</dbReference>